<dbReference type="Proteomes" id="UP000248975">
    <property type="component" value="Unassembled WGS sequence"/>
</dbReference>
<name>A0A2W5RY50_CERSP</name>
<dbReference type="Pfam" id="PF07128">
    <property type="entry name" value="DUF1380"/>
    <property type="match status" value="1"/>
</dbReference>
<protein>
    <submittedName>
        <fullName evidence="1">DUF1380 domain-containing protein</fullName>
    </submittedName>
</protein>
<dbReference type="InterPro" id="IPR009811">
    <property type="entry name" value="DUF1380"/>
</dbReference>
<gene>
    <name evidence="1" type="ORF">DI533_22615</name>
</gene>
<evidence type="ECO:0000313" key="2">
    <source>
        <dbReference type="Proteomes" id="UP000248975"/>
    </source>
</evidence>
<accession>A0A2W5RY50</accession>
<organism evidence="1 2">
    <name type="scientific">Cereibacter sphaeroides</name>
    <name type="common">Rhodobacter sphaeroides</name>
    <dbReference type="NCBI Taxonomy" id="1063"/>
    <lineage>
        <taxon>Bacteria</taxon>
        <taxon>Pseudomonadati</taxon>
        <taxon>Pseudomonadota</taxon>
        <taxon>Alphaproteobacteria</taxon>
        <taxon>Rhodobacterales</taxon>
        <taxon>Paracoccaceae</taxon>
        <taxon>Cereibacter</taxon>
    </lineage>
</organism>
<dbReference type="AlphaFoldDB" id="A0A2W5RY50"/>
<comment type="caution">
    <text evidence="1">The sequence shown here is derived from an EMBL/GenBank/DDBJ whole genome shotgun (WGS) entry which is preliminary data.</text>
</comment>
<reference evidence="1 2" key="1">
    <citation type="submission" date="2017-08" db="EMBL/GenBank/DDBJ databases">
        <title>Infants hospitalized years apart are colonized by the same room-sourced microbial strains.</title>
        <authorList>
            <person name="Brooks B."/>
            <person name="Olm M.R."/>
            <person name="Firek B.A."/>
            <person name="Baker R."/>
            <person name="Thomas B.C."/>
            <person name="Morowitz M.J."/>
            <person name="Banfield J.F."/>
        </authorList>
    </citation>
    <scope>NUCLEOTIDE SEQUENCE [LARGE SCALE GENOMIC DNA]</scope>
    <source>
        <strain evidence="1">S2_003_000_R2_11</strain>
    </source>
</reference>
<evidence type="ECO:0000313" key="1">
    <source>
        <dbReference type="EMBL" id="PZQ94249.1"/>
    </source>
</evidence>
<proteinExistence type="predicted"/>
<dbReference type="EMBL" id="QFQS01000039">
    <property type="protein sequence ID" value="PZQ94249.1"/>
    <property type="molecule type" value="Genomic_DNA"/>
</dbReference>
<sequence length="136" mass="14969">MYGTTEALCAALTEQYKPDEPLALIVWTKEDVQDCLAEYHVTEIMAARIVALIDSLDDKHVCGVGEDTLVCILENLREEEAWHRQISVPAAALKNVLALAGEFMRLEDIQGGEGAAARNYPDEARALDALRKTLGK</sequence>